<evidence type="ECO:0000256" key="1">
    <source>
        <dbReference type="ARBA" id="ARBA00023125"/>
    </source>
</evidence>
<dbReference type="InterPro" id="IPR001647">
    <property type="entry name" value="HTH_TetR"/>
</dbReference>
<evidence type="ECO:0000313" key="4">
    <source>
        <dbReference type="EMBL" id="USQ81408.1"/>
    </source>
</evidence>
<name>A0ABY4YYI5_9MICO</name>
<dbReference type="PANTHER" id="PTHR30055">
    <property type="entry name" value="HTH-TYPE TRANSCRIPTIONAL REGULATOR RUTR"/>
    <property type="match status" value="1"/>
</dbReference>
<proteinExistence type="predicted"/>
<evidence type="ECO:0000313" key="5">
    <source>
        <dbReference type="Proteomes" id="UP001056455"/>
    </source>
</evidence>
<dbReference type="Proteomes" id="UP001056455">
    <property type="component" value="Chromosome"/>
</dbReference>
<protein>
    <submittedName>
        <fullName evidence="4">TetR/AcrR family transcriptional regulator</fullName>
    </submittedName>
</protein>
<feature type="domain" description="HTH tetR-type" evidence="3">
    <location>
        <begin position="21"/>
        <end position="81"/>
    </location>
</feature>
<dbReference type="PROSITE" id="PS01081">
    <property type="entry name" value="HTH_TETR_1"/>
    <property type="match status" value="1"/>
</dbReference>
<sequence length="220" mass="23193">MTTDPPSAEAAQVRSTGRLRPDKHRAILAGGREVFAHSGFTRSSIDMIATAAGVSTRTIYKHFPDKAALFAAVIADSAARVAEGETTLIAEHLSDVAAVQEVEPALLNLATAWLESTAPTGDHRALMAQVHGEAAQLDPTVVTGWWHAGPGRVLDELAATLQRWDDARLLSVPAPAIAAIHYSELVSATPGPPGTSLSVEDRATWVSAGVTAFVRAYRVS</sequence>
<dbReference type="InterPro" id="IPR050109">
    <property type="entry name" value="HTH-type_TetR-like_transc_reg"/>
</dbReference>
<dbReference type="Gene3D" id="1.10.357.10">
    <property type="entry name" value="Tetracycline Repressor, domain 2"/>
    <property type="match status" value="1"/>
</dbReference>
<dbReference type="PANTHER" id="PTHR30055:SF146">
    <property type="entry name" value="HTH-TYPE TRANSCRIPTIONAL DUAL REGULATOR CECR"/>
    <property type="match status" value="1"/>
</dbReference>
<dbReference type="EMBL" id="CP099489">
    <property type="protein sequence ID" value="USQ81408.1"/>
    <property type="molecule type" value="Genomic_DNA"/>
</dbReference>
<dbReference type="Pfam" id="PF14246">
    <property type="entry name" value="TetR_C_7"/>
    <property type="match status" value="1"/>
</dbReference>
<dbReference type="InterPro" id="IPR023772">
    <property type="entry name" value="DNA-bd_HTH_TetR-type_CS"/>
</dbReference>
<evidence type="ECO:0000256" key="2">
    <source>
        <dbReference type="PROSITE-ProRule" id="PRU00335"/>
    </source>
</evidence>
<organism evidence="4 5">
    <name type="scientific">Ornithinimicrobium faecis</name>
    <dbReference type="NCBI Taxonomy" id="2934158"/>
    <lineage>
        <taxon>Bacteria</taxon>
        <taxon>Bacillati</taxon>
        <taxon>Actinomycetota</taxon>
        <taxon>Actinomycetes</taxon>
        <taxon>Micrococcales</taxon>
        <taxon>Ornithinimicrobiaceae</taxon>
        <taxon>Ornithinimicrobium</taxon>
    </lineage>
</organism>
<dbReference type="Pfam" id="PF00440">
    <property type="entry name" value="TetR_N"/>
    <property type="match status" value="1"/>
</dbReference>
<dbReference type="PRINTS" id="PR00455">
    <property type="entry name" value="HTHTETR"/>
</dbReference>
<keyword evidence="5" id="KW-1185">Reference proteome</keyword>
<dbReference type="InterPro" id="IPR009057">
    <property type="entry name" value="Homeodomain-like_sf"/>
</dbReference>
<feature type="DNA-binding region" description="H-T-H motif" evidence="2">
    <location>
        <begin position="44"/>
        <end position="63"/>
    </location>
</feature>
<dbReference type="PROSITE" id="PS50977">
    <property type="entry name" value="HTH_TETR_2"/>
    <property type="match status" value="1"/>
</dbReference>
<accession>A0ABY4YYI5</accession>
<dbReference type="RefSeq" id="WP_252594866.1">
    <property type="nucleotide sequence ID" value="NZ_CP099489.1"/>
</dbReference>
<keyword evidence="1 2" id="KW-0238">DNA-binding</keyword>
<dbReference type="SUPFAM" id="SSF46689">
    <property type="entry name" value="Homeodomain-like"/>
    <property type="match status" value="1"/>
</dbReference>
<reference evidence="4" key="1">
    <citation type="submission" date="2022-06" db="EMBL/GenBank/DDBJ databases">
        <title>Ornithinimicrobium HY1793.</title>
        <authorList>
            <person name="Huang Y."/>
        </authorList>
    </citation>
    <scope>NUCLEOTIDE SEQUENCE</scope>
    <source>
        <strain evidence="4">HY1793</strain>
    </source>
</reference>
<dbReference type="InterPro" id="IPR039536">
    <property type="entry name" value="TetR_C_Proteobacteria"/>
</dbReference>
<gene>
    <name evidence="4" type="ORF">NF556_07095</name>
</gene>
<evidence type="ECO:0000259" key="3">
    <source>
        <dbReference type="PROSITE" id="PS50977"/>
    </source>
</evidence>